<organism evidence="3 4">
    <name type="scientific">Candidatus Tenderia electrophaga</name>
    <dbReference type="NCBI Taxonomy" id="1748243"/>
    <lineage>
        <taxon>Bacteria</taxon>
        <taxon>Pseudomonadati</taxon>
        <taxon>Pseudomonadota</taxon>
        <taxon>Gammaproteobacteria</taxon>
        <taxon>Candidatus Tenderiales</taxon>
        <taxon>Candidatus Tenderiaceae</taxon>
        <taxon>Candidatus Tenderia</taxon>
    </lineage>
</organism>
<dbReference type="AlphaFoldDB" id="A0A0S2TIH6"/>
<feature type="signal peptide" evidence="2">
    <location>
        <begin position="1"/>
        <end position="22"/>
    </location>
</feature>
<proteinExistence type="predicted"/>
<dbReference type="EMBL" id="CP013100">
    <property type="protein sequence ID" value="ALP54963.1"/>
    <property type="molecule type" value="Genomic_DNA"/>
</dbReference>
<feature type="chain" id="PRO_5006605093" evidence="2">
    <location>
        <begin position="23"/>
        <end position="225"/>
    </location>
</feature>
<protein>
    <submittedName>
        <fullName evidence="3">Uncharacterized protein</fullName>
    </submittedName>
</protein>
<name>A0A0S2TIH6_9GAMM</name>
<evidence type="ECO:0000256" key="1">
    <source>
        <dbReference type="SAM" id="Coils"/>
    </source>
</evidence>
<keyword evidence="4" id="KW-1185">Reference proteome</keyword>
<sequence>MRLRRSGVLTLALLLVASPAKASIFGEENVSLAKMVTQLEAMYTKMVDMVQEAKAQNETLSKVNDAIKTVKEEKDAVENTFLHNLDDVFRRDLGNVTELDALSGMTLEEKLLTLSRELDRRLEQPLDEAERERIEAQQRLIEQERFLLQLEQASHENLSKAADGVTDKEAAQIAAESAAIYAALAASERSRQLAEQREGVEDSIQHERIIELQADIFGAASRREE</sequence>
<keyword evidence="2" id="KW-0732">Signal</keyword>
<dbReference type="Proteomes" id="UP000055136">
    <property type="component" value="Plasmid unnamed"/>
</dbReference>
<keyword evidence="3" id="KW-0614">Plasmid</keyword>
<reference evidence="3" key="1">
    <citation type="submission" date="2015-10" db="EMBL/GenBank/DDBJ databases">
        <title>Description of Candidatus Tenderia electrophaga gen. nov, sp. nov., an Uncultivated Electroautotroph from a Biocathode Enrichment.</title>
        <authorList>
            <person name="Eddie B.J."/>
            <person name="Malanoski A.P."/>
            <person name="Wang Z."/>
            <person name="Hall R.J."/>
            <person name="Oh S.D."/>
            <person name="Heiner C."/>
            <person name="Lin B."/>
            <person name="Strycharz-Glaven S.M."/>
        </authorList>
    </citation>
    <scope>NUCLEOTIDE SEQUENCE [LARGE SCALE GENOMIC DNA]</scope>
    <source>
        <strain evidence="3">NRL1</strain>
        <plasmid evidence="3">unnamed</plasmid>
    </source>
</reference>
<geneLocation type="plasmid" evidence="3 4">
    <name>unnamed</name>
</geneLocation>
<evidence type="ECO:0000313" key="3">
    <source>
        <dbReference type="EMBL" id="ALP54963.1"/>
    </source>
</evidence>
<evidence type="ECO:0000256" key="2">
    <source>
        <dbReference type="SAM" id="SignalP"/>
    </source>
</evidence>
<accession>A0A0S2TIH6</accession>
<gene>
    <name evidence="3" type="ORF">Tel_17050</name>
</gene>
<dbReference type="KEGG" id="tee:Tel_17050"/>
<feature type="coiled-coil region" evidence="1">
    <location>
        <begin position="53"/>
        <end position="80"/>
    </location>
</feature>
<evidence type="ECO:0000313" key="4">
    <source>
        <dbReference type="Proteomes" id="UP000055136"/>
    </source>
</evidence>
<keyword evidence="1" id="KW-0175">Coiled coil</keyword>